<reference evidence="9 10" key="1">
    <citation type="submission" date="2024-03" db="EMBL/GenBank/DDBJ databases">
        <title>Complete genome sequence of the green alga Chloropicon roscoffensis RCC1871.</title>
        <authorList>
            <person name="Lemieux C."/>
            <person name="Pombert J.-F."/>
            <person name="Otis C."/>
            <person name="Turmel M."/>
        </authorList>
    </citation>
    <scope>NUCLEOTIDE SEQUENCE [LARGE SCALE GENOMIC DNA]</scope>
    <source>
        <strain evidence="9 10">RCC1871</strain>
    </source>
</reference>
<dbReference type="InterPro" id="IPR029058">
    <property type="entry name" value="AB_hydrolase_fold"/>
</dbReference>
<evidence type="ECO:0000256" key="4">
    <source>
        <dbReference type="ARBA" id="ARBA00022487"/>
    </source>
</evidence>
<dbReference type="Gene3D" id="3.40.50.1820">
    <property type="entry name" value="alpha/beta hydrolase"/>
    <property type="match status" value="1"/>
</dbReference>
<evidence type="ECO:0000256" key="5">
    <source>
        <dbReference type="ARBA" id="ARBA00022801"/>
    </source>
</evidence>
<dbReference type="Proteomes" id="UP001472866">
    <property type="component" value="Chromosome 16"/>
</dbReference>
<keyword evidence="8" id="KW-0812">Transmembrane</keyword>
<keyword evidence="10" id="KW-1185">Reference proteome</keyword>
<sequence>MEQQQQQQLGVVVAIGAVVLSALYTFLASKSNKKPDQAKDKGRRSRSRSEGKQKVDFTSLQVLYDRKCFGGRQIRYVHESKCCQNKMIFSVYFPSSYKDTQEGIKDLKIPFVYCLTGLTTSDEYFPTSTGIQKWASKHDVALVFPDTSPRNTGVEGESETFEVGTAAGLYLNATKRKWSKWQMYTYVVEELPEILSANFPRLDRQNCTLLGHSMGGCGSLQIYLKNPNKYKGCSCINAVTNPCNGVWGPKPLTAYLGDNPDSWKKWDPTEVVAKYAGPPLKIWIEQGSEDPYLNFDLLPYNFKEAADNNGKRVEVKLTYREGYDHGFACVSSLIEGHLFYHAKILGRVKEIRKPSFFD</sequence>
<dbReference type="GO" id="GO:0005829">
    <property type="term" value="C:cytosol"/>
    <property type="evidence" value="ECO:0007669"/>
    <property type="project" value="TreeGrafter"/>
</dbReference>
<dbReference type="GO" id="GO:0046294">
    <property type="term" value="P:formaldehyde catabolic process"/>
    <property type="evidence" value="ECO:0007669"/>
    <property type="project" value="InterPro"/>
</dbReference>
<dbReference type="InterPro" id="IPR014186">
    <property type="entry name" value="S-formylglutathione_hydrol"/>
</dbReference>
<dbReference type="SUPFAM" id="SSF53474">
    <property type="entry name" value="alpha/beta-Hydrolases"/>
    <property type="match status" value="1"/>
</dbReference>
<keyword evidence="4" id="KW-0719">Serine esterase</keyword>
<keyword evidence="8" id="KW-0472">Membrane</keyword>
<dbReference type="PANTHER" id="PTHR10061">
    <property type="entry name" value="S-FORMYLGLUTATHIONE HYDROLASE"/>
    <property type="match status" value="1"/>
</dbReference>
<feature type="active site" description="Charge relay system" evidence="6">
    <location>
        <position position="213"/>
    </location>
</feature>
<evidence type="ECO:0000256" key="3">
    <source>
        <dbReference type="ARBA" id="ARBA00016774"/>
    </source>
</evidence>
<gene>
    <name evidence="9" type="ORF">HKI87_16g82370</name>
</gene>
<dbReference type="GO" id="GO:0052689">
    <property type="term" value="F:carboxylic ester hydrolase activity"/>
    <property type="evidence" value="ECO:0007669"/>
    <property type="project" value="UniProtKB-KW"/>
</dbReference>
<dbReference type="PANTHER" id="PTHR10061:SF0">
    <property type="entry name" value="S-FORMYLGLUTATHIONE HYDROLASE"/>
    <property type="match status" value="1"/>
</dbReference>
<proteinExistence type="inferred from homology"/>
<evidence type="ECO:0000256" key="7">
    <source>
        <dbReference type="SAM" id="MobiDB-lite"/>
    </source>
</evidence>
<name>A0AAX4PK38_9CHLO</name>
<dbReference type="InterPro" id="IPR000801">
    <property type="entry name" value="Esterase-like"/>
</dbReference>
<evidence type="ECO:0000313" key="9">
    <source>
        <dbReference type="EMBL" id="WZN66668.1"/>
    </source>
</evidence>
<dbReference type="AlphaFoldDB" id="A0AAX4PK38"/>
<evidence type="ECO:0000256" key="2">
    <source>
        <dbReference type="ARBA" id="ARBA00012479"/>
    </source>
</evidence>
<dbReference type="GO" id="GO:0018738">
    <property type="term" value="F:S-formylglutathione hydrolase activity"/>
    <property type="evidence" value="ECO:0007669"/>
    <property type="project" value="UniProtKB-EC"/>
</dbReference>
<keyword evidence="8" id="KW-1133">Transmembrane helix</keyword>
<feature type="region of interest" description="Disordered" evidence="7">
    <location>
        <begin position="33"/>
        <end position="53"/>
    </location>
</feature>
<protein>
    <recommendedName>
        <fullName evidence="3">S-formylglutathione hydrolase</fullName>
        <ecNumber evidence="2">3.1.2.12</ecNumber>
    </recommendedName>
</protein>
<feature type="active site" description="Charge relay system" evidence="6">
    <location>
        <position position="290"/>
    </location>
</feature>
<dbReference type="Pfam" id="PF00756">
    <property type="entry name" value="Esterase"/>
    <property type="match status" value="1"/>
</dbReference>
<evidence type="ECO:0000256" key="6">
    <source>
        <dbReference type="PIRSR" id="PIRSR614186-1"/>
    </source>
</evidence>
<feature type="active site" description="Charge relay system" evidence="6">
    <location>
        <position position="325"/>
    </location>
</feature>
<evidence type="ECO:0000256" key="1">
    <source>
        <dbReference type="ARBA" id="ARBA00005622"/>
    </source>
</evidence>
<dbReference type="EC" id="3.1.2.12" evidence="2"/>
<dbReference type="EMBL" id="CP151516">
    <property type="protein sequence ID" value="WZN66668.1"/>
    <property type="molecule type" value="Genomic_DNA"/>
</dbReference>
<organism evidence="9 10">
    <name type="scientific">Chloropicon roscoffensis</name>
    <dbReference type="NCBI Taxonomy" id="1461544"/>
    <lineage>
        <taxon>Eukaryota</taxon>
        <taxon>Viridiplantae</taxon>
        <taxon>Chlorophyta</taxon>
        <taxon>Chloropicophyceae</taxon>
        <taxon>Chloropicales</taxon>
        <taxon>Chloropicaceae</taxon>
        <taxon>Chloropicon</taxon>
    </lineage>
</organism>
<feature type="transmembrane region" description="Helical" evidence="8">
    <location>
        <begin position="9"/>
        <end position="27"/>
    </location>
</feature>
<evidence type="ECO:0000313" key="10">
    <source>
        <dbReference type="Proteomes" id="UP001472866"/>
    </source>
</evidence>
<accession>A0AAX4PK38</accession>
<comment type="similarity">
    <text evidence="1">Belongs to the esterase D family.</text>
</comment>
<evidence type="ECO:0000256" key="8">
    <source>
        <dbReference type="SAM" id="Phobius"/>
    </source>
</evidence>
<keyword evidence="5 9" id="KW-0378">Hydrolase</keyword>